<dbReference type="EMBL" id="JAWLNX010000005">
    <property type="protein sequence ID" value="MEB3367710.1"/>
    <property type="molecule type" value="Genomic_DNA"/>
</dbReference>
<protein>
    <recommendedName>
        <fullName evidence="7">Rhamnogalacturonan I lyase beta-sheet domain-containing protein</fullName>
    </recommendedName>
</protein>
<evidence type="ECO:0008006" key="7">
    <source>
        <dbReference type="Google" id="ProtNLM"/>
    </source>
</evidence>
<feature type="signal peptide" evidence="2">
    <location>
        <begin position="1"/>
        <end position="20"/>
    </location>
</feature>
<feature type="compositionally biased region" description="Low complexity" evidence="1">
    <location>
        <begin position="477"/>
        <end position="503"/>
    </location>
</feature>
<evidence type="ECO:0000259" key="3">
    <source>
        <dbReference type="Pfam" id="PF18370"/>
    </source>
</evidence>
<dbReference type="Proteomes" id="UP001327093">
    <property type="component" value="Unassembled WGS sequence"/>
</dbReference>
<dbReference type="SUPFAM" id="SSF69318">
    <property type="entry name" value="Integrin alpha N-terminal domain"/>
    <property type="match status" value="1"/>
</dbReference>
<evidence type="ECO:0000256" key="2">
    <source>
        <dbReference type="SAM" id="SignalP"/>
    </source>
</evidence>
<evidence type="ECO:0000313" key="6">
    <source>
        <dbReference type="Proteomes" id="UP001327093"/>
    </source>
</evidence>
<feature type="domain" description="Rhamnogalacturonan I lyase beta-sheet" evidence="3">
    <location>
        <begin position="26"/>
        <end position="86"/>
    </location>
</feature>
<feature type="compositionally biased region" description="Polar residues" evidence="1">
    <location>
        <begin position="369"/>
        <end position="379"/>
    </location>
</feature>
<feature type="region of interest" description="Disordered" evidence="1">
    <location>
        <begin position="354"/>
        <end position="514"/>
    </location>
</feature>
<keyword evidence="6" id="KW-1185">Reference proteome</keyword>
<dbReference type="InterPro" id="IPR028994">
    <property type="entry name" value="Integrin_alpha_N"/>
</dbReference>
<feature type="compositionally biased region" description="Basic residues" evidence="1">
    <location>
        <begin position="389"/>
        <end position="401"/>
    </location>
</feature>
<gene>
    <name evidence="5" type="ORF">R4I43_09835</name>
</gene>
<keyword evidence="2" id="KW-0732">Signal</keyword>
<comment type="caution">
    <text evidence="5">The sequence shown here is derived from an EMBL/GenBank/DDBJ whole genome shotgun (WGS) entry which is preliminary data.</text>
</comment>
<dbReference type="Pfam" id="PF18370">
    <property type="entry name" value="RGI_lyase"/>
    <property type="match status" value="1"/>
</dbReference>
<dbReference type="InterPro" id="IPR041624">
    <property type="entry name" value="RGI_lyase"/>
</dbReference>
<feature type="compositionally biased region" description="Pro residues" evidence="1">
    <location>
        <begin position="504"/>
        <end position="514"/>
    </location>
</feature>
<dbReference type="InterPro" id="IPR034641">
    <property type="entry name" value="RGL11"/>
</dbReference>
<dbReference type="PANTHER" id="PTHR43118">
    <property type="entry name" value="RHAMNOGALACTURONAN LYASE (EUROFUNG)"/>
    <property type="match status" value="1"/>
</dbReference>
<evidence type="ECO:0000256" key="1">
    <source>
        <dbReference type="SAM" id="MobiDB-lite"/>
    </source>
</evidence>
<accession>A0ABU6A8K5</accession>
<dbReference type="InterPro" id="IPR013783">
    <property type="entry name" value="Ig-like_fold"/>
</dbReference>
<organism evidence="5 6">
    <name type="scientific">Saccharopolyspora mangrovi</name>
    <dbReference type="NCBI Taxonomy" id="3082379"/>
    <lineage>
        <taxon>Bacteria</taxon>
        <taxon>Bacillati</taxon>
        <taxon>Actinomycetota</taxon>
        <taxon>Actinomycetes</taxon>
        <taxon>Pseudonocardiales</taxon>
        <taxon>Pseudonocardiaceae</taxon>
        <taxon>Saccharopolyspora</taxon>
    </lineage>
</organism>
<name>A0ABU6A8K5_9PSEU</name>
<dbReference type="Pfam" id="PF21348">
    <property type="entry name" value="RGL11_C"/>
    <property type="match status" value="1"/>
</dbReference>
<dbReference type="PANTHER" id="PTHR43118:SF1">
    <property type="entry name" value="RHAMNOGALACTURONAN LYASE (EUROFUNG)"/>
    <property type="match status" value="1"/>
</dbReference>
<dbReference type="InterPro" id="IPR049366">
    <property type="entry name" value="RGL11_C"/>
</dbReference>
<dbReference type="Gene3D" id="2.60.40.10">
    <property type="entry name" value="Immunoglobulins"/>
    <property type="match status" value="1"/>
</dbReference>
<feature type="chain" id="PRO_5046826670" description="Rhamnogalacturonan I lyase beta-sheet domain-containing protein" evidence="2">
    <location>
        <begin position="21"/>
        <end position="514"/>
    </location>
</feature>
<feature type="compositionally biased region" description="Polar residues" evidence="1">
    <location>
        <begin position="462"/>
        <end position="476"/>
    </location>
</feature>
<evidence type="ECO:0000259" key="4">
    <source>
        <dbReference type="Pfam" id="PF21348"/>
    </source>
</evidence>
<evidence type="ECO:0000313" key="5">
    <source>
        <dbReference type="EMBL" id="MEB3367710.1"/>
    </source>
</evidence>
<sequence length="514" mass="54304">MLPVLAAALLPVTWAGPVSAAPVAPDRAAVAISEDGGNFVSWRRFGTDPAGTGFDVYRDGTRITTSRGTNFFDAGAPPQARYSVVPAGTAARGAAPARTFADHLDIPLQVPEGGTTPSGEAFTYSANDVSVGDLDGDGQYEYVVKWDPSNAKDNSQAGHTGNAIIDAYRADGTRLWRIDLGRNIRAGAHYTQFQVYDYDGDGKAEVAMKTADGTVDGAGNPIGDARADFRDENGYVLEGPEFLTVFDGTTGAALHTTDYIPQRGDPNSWGDSTGNRSDRFLAATAQIGGKPALIEARGYYTRTVITAWDFSGGRLTPLWTFDSDTAGEQYAGQGNHNLSVADVDGDGNDEVVYGRWHSTTPGNRCGTPVSDTETRCTSATSTPPGPARRSSRSTRTRRSRGRGWPTPRPVKSSGRRLLPATTAAAWPATSGRTTRARSTGRPPNRSCATARATRSAPDRSRSTSWCGGTATPVASCSTTPTSTSTPPTGSGGSRTSRAWRPTTAPRPTPRCRPT</sequence>
<reference evidence="5 6" key="1">
    <citation type="submission" date="2023-10" db="EMBL/GenBank/DDBJ databases">
        <title>Saccharopolyspora sp. nov., isolated from mangrove soil.</title>
        <authorList>
            <person name="Lu Y."/>
            <person name="Liu W."/>
        </authorList>
    </citation>
    <scope>NUCLEOTIDE SEQUENCE [LARGE SCALE GENOMIC DNA]</scope>
    <source>
        <strain evidence="5 6">S2-29</strain>
    </source>
</reference>
<feature type="domain" description="Rhamnogalacturonan lyase family 11 C-terminal" evidence="4">
    <location>
        <begin position="104"/>
        <end position="356"/>
    </location>
</feature>
<proteinExistence type="predicted"/>
<feature type="compositionally biased region" description="Low complexity" evidence="1">
    <location>
        <begin position="419"/>
        <end position="455"/>
    </location>
</feature>